<name>F0J4Z8_ACIMA</name>
<dbReference type="HOGENOM" id="CLU_2217307_0_0_5"/>
<dbReference type="Gene3D" id="3.30.70.100">
    <property type="match status" value="1"/>
</dbReference>
<accession>F0J4Z8</accession>
<dbReference type="InterPro" id="IPR014910">
    <property type="entry name" value="YdhR"/>
</dbReference>
<dbReference type="SUPFAM" id="SSF54909">
    <property type="entry name" value="Dimeric alpha+beta barrel"/>
    <property type="match status" value="1"/>
</dbReference>
<gene>
    <name evidence="1" type="ordered locus">ACMV_29980</name>
</gene>
<organism evidence="1 2">
    <name type="scientific">Acidiphilium multivorum (strain DSM 11245 / JCM 8867 / NBRC 100883 / AIU 301)</name>
    <dbReference type="NCBI Taxonomy" id="926570"/>
    <lineage>
        <taxon>Bacteria</taxon>
        <taxon>Pseudomonadati</taxon>
        <taxon>Pseudomonadota</taxon>
        <taxon>Alphaproteobacteria</taxon>
        <taxon>Acetobacterales</taxon>
        <taxon>Acidocellaceae</taxon>
        <taxon>Acidiphilium</taxon>
    </lineage>
</organism>
<dbReference type="Proteomes" id="UP000007100">
    <property type="component" value="Chromosome"/>
</dbReference>
<dbReference type="RefSeq" id="WP_013640945.1">
    <property type="nucleotide sequence ID" value="NC_015186.1"/>
</dbReference>
<evidence type="ECO:0000313" key="1">
    <source>
        <dbReference type="EMBL" id="BAJ82345.1"/>
    </source>
</evidence>
<dbReference type="EMBL" id="AP012035">
    <property type="protein sequence ID" value="BAJ82345.1"/>
    <property type="molecule type" value="Genomic_DNA"/>
</dbReference>
<sequence length="106" mass="11317">MRAILSVRISSPLPADELVRRMNARAADFAAVPGLVQKSFGLDPLSGDICGIYIFETRAALEAYRASPLATSIPAAYAATEIRREIFDLVNLVQAQSAGAPRAEPS</sequence>
<reference evidence="1 2" key="1">
    <citation type="submission" date="2010-12" db="EMBL/GenBank/DDBJ databases">
        <title>Whole genome sequence of Acidiphilium multivorum AIU301.</title>
        <authorList>
            <person name="Narita-Yamada S."/>
            <person name="Nakamura S."/>
            <person name="Ito N."/>
            <person name="Takarada H."/>
            <person name="Katano Y."/>
            <person name="Nakazawa H."/>
            <person name="Hosoyama A."/>
            <person name="Yamada R."/>
            <person name="Fujita N."/>
        </authorList>
    </citation>
    <scope>NUCLEOTIDE SEQUENCE [LARGE SCALE GENOMIC DNA]</scope>
    <source>
        <strain evidence="2">DSM 11245 / JCM 8867 / AIU301</strain>
    </source>
</reference>
<dbReference type="InterPro" id="IPR011008">
    <property type="entry name" value="Dimeric_a/b-barrel"/>
</dbReference>
<dbReference type="KEGG" id="amv:ACMV_29980"/>
<protein>
    <submittedName>
        <fullName evidence="1">Uncharacterized protein</fullName>
    </submittedName>
</protein>
<dbReference type="Pfam" id="PF08803">
    <property type="entry name" value="ydhR"/>
    <property type="match status" value="1"/>
</dbReference>
<evidence type="ECO:0000313" key="2">
    <source>
        <dbReference type="Proteomes" id="UP000007100"/>
    </source>
</evidence>
<keyword evidence="2" id="KW-1185">Reference proteome</keyword>
<proteinExistence type="predicted"/>
<dbReference type="OrthoDB" id="5196554at2"/>
<dbReference type="AlphaFoldDB" id="F0J4Z8"/>